<dbReference type="InterPro" id="IPR048454">
    <property type="entry name" value="YetF_N"/>
</dbReference>
<feature type="domain" description="YetF-like N-terminal transmembrane" evidence="9">
    <location>
        <begin position="2"/>
        <end position="73"/>
    </location>
</feature>
<dbReference type="Proteomes" id="UP000326671">
    <property type="component" value="Unassembled WGS sequence"/>
</dbReference>
<evidence type="ECO:0000259" key="8">
    <source>
        <dbReference type="Pfam" id="PF04239"/>
    </source>
</evidence>
<evidence type="ECO:0000256" key="1">
    <source>
        <dbReference type="ARBA" id="ARBA00004651"/>
    </source>
</evidence>
<evidence type="ECO:0000256" key="5">
    <source>
        <dbReference type="ARBA" id="ARBA00022989"/>
    </source>
</evidence>
<evidence type="ECO:0000313" key="10">
    <source>
        <dbReference type="EMBL" id="KAA9012534.1"/>
    </source>
</evidence>
<comment type="similarity">
    <text evidence="2">Belongs to the UPF0702 family.</text>
</comment>
<dbReference type="OrthoDB" id="9778331at2"/>
<dbReference type="RefSeq" id="WP_150442810.1">
    <property type="nucleotide sequence ID" value="NZ_VYKL01000060.1"/>
</dbReference>
<reference evidence="10 11" key="1">
    <citation type="submission" date="2019-09" db="EMBL/GenBank/DDBJ databases">
        <title>Whole genome sequences of isolates from the Mars Exploration Rovers.</title>
        <authorList>
            <person name="Seuylemezian A."/>
            <person name="Vaishampayan P."/>
        </authorList>
    </citation>
    <scope>NUCLEOTIDE SEQUENCE [LARGE SCALE GENOMIC DNA]</scope>
    <source>
        <strain evidence="10 11">MER_TA_151</strain>
    </source>
</reference>
<keyword evidence="4 7" id="KW-0812">Transmembrane</keyword>
<feature type="transmembrane region" description="Helical" evidence="7">
    <location>
        <begin position="56"/>
        <end position="75"/>
    </location>
</feature>
<dbReference type="Gene3D" id="3.30.240.20">
    <property type="entry name" value="bsu07140 like domains"/>
    <property type="match status" value="2"/>
</dbReference>
<keyword evidence="6 7" id="KW-0472">Membrane</keyword>
<comment type="subcellular location">
    <subcellularLocation>
        <location evidence="1">Cell membrane</location>
        <topology evidence="1">Multi-pass membrane protein</topology>
    </subcellularLocation>
</comment>
<evidence type="ECO:0000256" key="6">
    <source>
        <dbReference type="ARBA" id="ARBA00023136"/>
    </source>
</evidence>
<proteinExistence type="inferred from homology"/>
<name>A0A5J5GYS1_9BACI</name>
<dbReference type="EMBL" id="VYKL01000060">
    <property type="protein sequence ID" value="KAA9012534.1"/>
    <property type="molecule type" value="Genomic_DNA"/>
</dbReference>
<dbReference type="AlphaFoldDB" id="A0A5J5GYS1"/>
<keyword evidence="3" id="KW-1003">Cell membrane</keyword>
<comment type="caution">
    <text evidence="10">The sequence shown here is derived from an EMBL/GenBank/DDBJ whole genome shotgun (WGS) entry which is preliminary data.</text>
</comment>
<evidence type="ECO:0000313" key="11">
    <source>
        <dbReference type="Proteomes" id="UP000326671"/>
    </source>
</evidence>
<keyword evidence="5 7" id="KW-1133">Transmembrane helix</keyword>
<evidence type="ECO:0000256" key="4">
    <source>
        <dbReference type="ARBA" id="ARBA00022692"/>
    </source>
</evidence>
<feature type="domain" description="YetF C-terminal" evidence="8">
    <location>
        <begin position="76"/>
        <end position="205"/>
    </location>
</feature>
<gene>
    <name evidence="10" type="ORF">F4V44_25615</name>
</gene>
<sequence length="223" mass="25285">MTLLLKILTIYLITIAIMRLMGKSTIIQMTPYDLVAIIIVGTIASEPLISTEFWPTLYALAILTVFHLFFSWLTLSQFANRFFLGEPTLLIKKGVILEDNLEKSRLSVAQLLSILRSKGYPQIADVDYAMLEPIGEVSIIPKAENTPVTVQHMEISIDDEGLPISVIIDGKIQYRNLALLGKSKEWVMDYLDKNNVAVKDIIYGYVNEKSKKMYINRRSDKPD</sequence>
<keyword evidence="11" id="KW-1185">Reference proteome</keyword>
<dbReference type="GO" id="GO:0005886">
    <property type="term" value="C:plasma membrane"/>
    <property type="evidence" value="ECO:0007669"/>
    <property type="project" value="UniProtKB-SubCell"/>
</dbReference>
<dbReference type="InterPro" id="IPR023090">
    <property type="entry name" value="UPF0702_alpha/beta_dom_sf"/>
</dbReference>
<dbReference type="InterPro" id="IPR007353">
    <property type="entry name" value="DUF421"/>
</dbReference>
<organism evidence="10 11">
    <name type="scientific">Niallia endozanthoxylica</name>
    <dbReference type="NCBI Taxonomy" id="2036016"/>
    <lineage>
        <taxon>Bacteria</taxon>
        <taxon>Bacillati</taxon>
        <taxon>Bacillota</taxon>
        <taxon>Bacilli</taxon>
        <taxon>Bacillales</taxon>
        <taxon>Bacillaceae</taxon>
        <taxon>Niallia</taxon>
    </lineage>
</organism>
<dbReference type="Pfam" id="PF20730">
    <property type="entry name" value="YetF_N"/>
    <property type="match status" value="1"/>
</dbReference>
<evidence type="ECO:0000256" key="2">
    <source>
        <dbReference type="ARBA" id="ARBA00006448"/>
    </source>
</evidence>
<evidence type="ECO:0000256" key="3">
    <source>
        <dbReference type="ARBA" id="ARBA00022475"/>
    </source>
</evidence>
<dbReference type="PANTHER" id="PTHR34582">
    <property type="entry name" value="UPF0702 TRANSMEMBRANE PROTEIN YCAP"/>
    <property type="match status" value="1"/>
</dbReference>
<evidence type="ECO:0000256" key="7">
    <source>
        <dbReference type="SAM" id="Phobius"/>
    </source>
</evidence>
<accession>A0A5J5GYS1</accession>
<protein>
    <submittedName>
        <fullName evidence="10">DUF421 domain-containing protein</fullName>
    </submittedName>
</protein>
<evidence type="ECO:0000259" key="9">
    <source>
        <dbReference type="Pfam" id="PF20730"/>
    </source>
</evidence>
<dbReference type="PANTHER" id="PTHR34582:SF6">
    <property type="entry name" value="UPF0702 TRANSMEMBRANE PROTEIN YCAP"/>
    <property type="match status" value="1"/>
</dbReference>
<dbReference type="Pfam" id="PF04239">
    <property type="entry name" value="DUF421"/>
    <property type="match status" value="1"/>
</dbReference>